<dbReference type="InterPro" id="IPR058625">
    <property type="entry name" value="MdtA-like_BSH"/>
</dbReference>
<evidence type="ECO:0000259" key="5">
    <source>
        <dbReference type="Pfam" id="PF25963"/>
    </source>
</evidence>
<gene>
    <name evidence="6" type="ORF">SAMN04488056_11739</name>
</gene>
<dbReference type="AlphaFoldDB" id="A0A1I5LLK4"/>
<sequence length="374" mass="40584">MPKFLRTIATYVAIALGLCGIFVVLYVWGLPPFNATNLQRTEDAYIKGRVTTISPQLAGYIVAVPVQDYQHVTKGQTLIRIDDRIYVQQLAQAKAALQEAEVTLQNADSNEETAKAQVDQAKAQLASTKAALEIARLNLNRTSKLHEKGFAATSQADQYRATFNQAQASLDAQKAALIVAQQHVRTTHINRDALTAAVASAKAQVELAEINLEHTRITAPRDGVLGTVGVHVGQYVTAGTAATHLVPKEVWVVANYKETQLAKMRIGQPVSFTVDAQNDRRFTGHVERFSPATGSEFSVLKSDNATGNFTKVAQRVPVRISIDSNQENSNRLVPGMSVITIVDISVQTDEDSAKGVGGLSLPDAKIFRTALARR</sequence>
<dbReference type="OrthoDB" id="9811754at2"/>
<proteinExistence type="predicted"/>
<feature type="coiled-coil region" evidence="1">
    <location>
        <begin position="90"/>
        <end position="138"/>
    </location>
</feature>
<feature type="domain" description="p-hydroxybenzoic acid efflux pump subunit AaeA-like beta-barrel" evidence="5">
    <location>
        <begin position="251"/>
        <end position="341"/>
    </location>
</feature>
<dbReference type="InterPro" id="IPR058634">
    <property type="entry name" value="AaeA-lik-b-barrel"/>
</dbReference>
<dbReference type="Proteomes" id="UP000199236">
    <property type="component" value="Unassembled WGS sequence"/>
</dbReference>
<organism evidence="6 7">
    <name type="scientific">Cohaesibacter marisflavi</name>
    <dbReference type="NCBI Taxonomy" id="655353"/>
    <lineage>
        <taxon>Bacteria</taxon>
        <taxon>Pseudomonadati</taxon>
        <taxon>Pseudomonadota</taxon>
        <taxon>Alphaproteobacteria</taxon>
        <taxon>Hyphomicrobiales</taxon>
        <taxon>Cohaesibacteraceae</taxon>
    </lineage>
</organism>
<dbReference type="PANTHER" id="PTHR30386:SF24">
    <property type="entry name" value="MULTIDRUG RESISTANCE EFFLUX PUMP"/>
    <property type="match status" value="1"/>
</dbReference>
<dbReference type="InterPro" id="IPR058624">
    <property type="entry name" value="MdtA-like_HH"/>
</dbReference>
<evidence type="ECO:0000313" key="6">
    <source>
        <dbReference type="EMBL" id="SFO98053.1"/>
    </source>
</evidence>
<protein>
    <submittedName>
        <fullName evidence="6">Multidrug resistance efflux pump</fullName>
    </submittedName>
</protein>
<keyword evidence="2" id="KW-0472">Membrane</keyword>
<feature type="domain" description="Multidrug resistance protein MdtA-like barrel-sandwich hybrid" evidence="4">
    <location>
        <begin position="49"/>
        <end position="246"/>
    </location>
</feature>
<feature type="domain" description="Multidrug resistance protein MdtA-like alpha-helical hairpin" evidence="3">
    <location>
        <begin position="118"/>
        <end position="182"/>
    </location>
</feature>
<dbReference type="Pfam" id="PF25876">
    <property type="entry name" value="HH_MFP_RND"/>
    <property type="match status" value="1"/>
</dbReference>
<keyword evidence="2" id="KW-0812">Transmembrane</keyword>
<feature type="transmembrane region" description="Helical" evidence="2">
    <location>
        <begin position="7"/>
        <end position="29"/>
    </location>
</feature>
<dbReference type="GO" id="GO:0055085">
    <property type="term" value="P:transmembrane transport"/>
    <property type="evidence" value="ECO:0007669"/>
    <property type="project" value="InterPro"/>
</dbReference>
<dbReference type="STRING" id="655353.SAMN04488056_11739"/>
<evidence type="ECO:0000256" key="2">
    <source>
        <dbReference type="SAM" id="Phobius"/>
    </source>
</evidence>
<dbReference type="SUPFAM" id="SSF111369">
    <property type="entry name" value="HlyD-like secretion proteins"/>
    <property type="match status" value="2"/>
</dbReference>
<dbReference type="Pfam" id="PF25917">
    <property type="entry name" value="BSH_RND"/>
    <property type="match status" value="1"/>
</dbReference>
<evidence type="ECO:0000256" key="1">
    <source>
        <dbReference type="SAM" id="Coils"/>
    </source>
</evidence>
<dbReference type="RefSeq" id="WP_090075321.1">
    <property type="nucleotide sequence ID" value="NZ_FOVR01000017.1"/>
</dbReference>
<reference evidence="6 7" key="1">
    <citation type="submission" date="2016-10" db="EMBL/GenBank/DDBJ databases">
        <authorList>
            <person name="de Groot N.N."/>
        </authorList>
    </citation>
    <scope>NUCLEOTIDE SEQUENCE [LARGE SCALE GENOMIC DNA]</scope>
    <source>
        <strain evidence="6 7">CGMCC 1.9157</strain>
    </source>
</reference>
<name>A0A1I5LLK4_9HYPH</name>
<dbReference type="InterPro" id="IPR050739">
    <property type="entry name" value="MFP"/>
</dbReference>
<dbReference type="Gene3D" id="1.10.287.470">
    <property type="entry name" value="Helix hairpin bin"/>
    <property type="match status" value="2"/>
</dbReference>
<evidence type="ECO:0000313" key="7">
    <source>
        <dbReference type="Proteomes" id="UP000199236"/>
    </source>
</evidence>
<dbReference type="Gene3D" id="2.40.50.100">
    <property type="match status" value="1"/>
</dbReference>
<dbReference type="PANTHER" id="PTHR30386">
    <property type="entry name" value="MEMBRANE FUSION SUBUNIT OF EMRAB-TOLC MULTIDRUG EFFLUX PUMP"/>
    <property type="match status" value="1"/>
</dbReference>
<keyword evidence="7" id="KW-1185">Reference proteome</keyword>
<dbReference type="EMBL" id="FOVR01000017">
    <property type="protein sequence ID" value="SFO98053.1"/>
    <property type="molecule type" value="Genomic_DNA"/>
</dbReference>
<evidence type="ECO:0000259" key="3">
    <source>
        <dbReference type="Pfam" id="PF25876"/>
    </source>
</evidence>
<dbReference type="Gene3D" id="2.40.30.170">
    <property type="match status" value="1"/>
</dbReference>
<evidence type="ECO:0000259" key="4">
    <source>
        <dbReference type="Pfam" id="PF25917"/>
    </source>
</evidence>
<dbReference type="Pfam" id="PF25963">
    <property type="entry name" value="Beta-barrel_AAEA"/>
    <property type="match status" value="1"/>
</dbReference>
<accession>A0A1I5LLK4</accession>
<keyword evidence="2" id="KW-1133">Transmembrane helix</keyword>
<keyword evidence="1" id="KW-0175">Coiled coil</keyword>